<feature type="domain" description="MULE transposase" evidence="2">
    <location>
        <begin position="202"/>
        <end position="249"/>
    </location>
</feature>
<evidence type="ECO:0000256" key="1">
    <source>
        <dbReference type="SAM" id="Phobius"/>
    </source>
</evidence>
<keyword evidence="1" id="KW-0472">Membrane</keyword>
<name>A0AAD8HCV5_9APIA</name>
<gene>
    <name evidence="3" type="ORF">POM88_039799</name>
</gene>
<sequence>MDGRGESHDVYFDFGSSQLEDVGYLFQTEEAFQSRQDVETFVRYVGKKYNIGIIILNSKGGVGNGSGDAYVYFACERSSNYRKNKDKGSESGVKKLMSRLSEDEKIKTKEMTRAHMTPSQILISIKNENKDNLTTMKQMYNYRQKIRKEEMEGRSVVQQLLSHLSKKSYFYSYRDSPTTNMVTDLFFANKKAVQLLYRFYYVLMMDCTYKTNKYKMPLFEIVGCVPTGIFFVIAMVFLQDEKKIVLNGLFNV</sequence>
<proteinExistence type="predicted"/>
<dbReference type="InterPro" id="IPR018289">
    <property type="entry name" value="MULE_transposase_dom"/>
</dbReference>
<keyword evidence="1" id="KW-1133">Transmembrane helix</keyword>
<keyword evidence="4" id="KW-1185">Reference proteome</keyword>
<dbReference type="Proteomes" id="UP001237642">
    <property type="component" value="Unassembled WGS sequence"/>
</dbReference>
<reference evidence="3" key="2">
    <citation type="submission" date="2023-05" db="EMBL/GenBank/DDBJ databases">
        <authorList>
            <person name="Schelkunov M.I."/>
        </authorList>
    </citation>
    <scope>NUCLEOTIDE SEQUENCE</scope>
    <source>
        <strain evidence="3">Hsosn_3</strain>
        <tissue evidence="3">Leaf</tissue>
    </source>
</reference>
<comment type="caution">
    <text evidence="3">The sequence shown here is derived from an EMBL/GenBank/DDBJ whole genome shotgun (WGS) entry which is preliminary data.</text>
</comment>
<dbReference type="PANTHER" id="PTHR31569">
    <property type="entry name" value="SWIM-TYPE DOMAIN-CONTAINING PROTEIN"/>
    <property type="match status" value="1"/>
</dbReference>
<keyword evidence="1" id="KW-0812">Transmembrane</keyword>
<evidence type="ECO:0000313" key="3">
    <source>
        <dbReference type="EMBL" id="KAK1364238.1"/>
    </source>
</evidence>
<dbReference type="EMBL" id="JAUIZM010000009">
    <property type="protein sequence ID" value="KAK1364238.1"/>
    <property type="molecule type" value="Genomic_DNA"/>
</dbReference>
<feature type="transmembrane region" description="Helical" evidence="1">
    <location>
        <begin position="218"/>
        <end position="238"/>
    </location>
</feature>
<dbReference type="InterPro" id="IPR052579">
    <property type="entry name" value="Zinc_finger_SWIM"/>
</dbReference>
<protein>
    <recommendedName>
        <fullName evidence="2">MULE transposase domain-containing protein</fullName>
    </recommendedName>
</protein>
<dbReference type="AlphaFoldDB" id="A0AAD8HCV5"/>
<reference evidence="3" key="1">
    <citation type="submission" date="2023-02" db="EMBL/GenBank/DDBJ databases">
        <title>Genome of toxic invasive species Heracleum sosnowskyi carries increased number of genes despite the absence of recent whole-genome duplications.</title>
        <authorList>
            <person name="Schelkunov M."/>
            <person name="Shtratnikova V."/>
            <person name="Makarenko M."/>
            <person name="Klepikova A."/>
            <person name="Omelchenko D."/>
            <person name="Novikova G."/>
            <person name="Obukhova E."/>
            <person name="Bogdanov V."/>
            <person name="Penin A."/>
            <person name="Logacheva M."/>
        </authorList>
    </citation>
    <scope>NUCLEOTIDE SEQUENCE</scope>
    <source>
        <strain evidence="3">Hsosn_3</strain>
        <tissue evidence="3">Leaf</tissue>
    </source>
</reference>
<dbReference type="Pfam" id="PF10551">
    <property type="entry name" value="MULE"/>
    <property type="match status" value="1"/>
</dbReference>
<dbReference type="PANTHER" id="PTHR31569:SF4">
    <property type="entry name" value="SWIM-TYPE DOMAIN-CONTAINING PROTEIN"/>
    <property type="match status" value="1"/>
</dbReference>
<accession>A0AAD8HCV5</accession>
<evidence type="ECO:0000313" key="4">
    <source>
        <dbReference type="Proteomes" id="UP001237642"/>
    </source>
</evidence>
<evidence type="ECO:0000259" key="2">
    <source>
        <dbReference type="Pfam" id="PF10551"/>
    </source>
</evidence>
<organism evidence="3 4">
    <name type="scientific">Heracleum sosnowskyi</name>
    <dbReference type="NCBI Taxonomy" id="360622"/>
    <lineage>
        <taxon>Eukaryota</taxon>
        <taxon>Viridiplantae</taxon>
        <taxon>Streptophyta</taxon>
        <taxon>Embryophyta</taxon>
        <taxon>Tracheophyta</taxon>
        <taxon>Spermatophyta</taxon>
        <taxon>Magnoliopsida</taxon>
        <taxon>eudicotyledons</taxon>
        <taxon>Gunneridae</taxon>
        <taxon>Pentapetalae</taxon>
        <taxon>asterids</taxon>
        <taxon>campanulids</taxon>
        <taxon>Apiales</taxon>
        <taxon>Apiaceae</taxon>
        <taxon>Apioideae</taxon>
        <taxon>apioid superclade</taxon>
        <taxon>Tordylieae</taxon>
        <taxon>Tordyliinae</taxon>
        <taxon>Heracleum</taxon>
    </lineage>
</organism>